<evidence type="ECO:0000256" key="1">
    <source>
        <dbReference type="SAM" id="MobiDB-lite"/>
    </source>
</evidence>
<accession>A0ABR1FXV1</accession>
<comment type="caution">
    <text evidence="2">The sequence shown here is derived from an EMBL/GenBank/DDBJ whole genome shotgun (WGS) entry which is preliminary data.</text>
</comment>
<feature type="region of interest" description="Disordered" evidence="1">
    <location>
        <begin position="202"/>
        <end position="231"/>
    </location>
</feature>
<keyword evidence="3" id="KW-1185">Reference proteome</keyword>
<name>A0ABR1FXV1_AURAN</name>
<protein>
    <recommendedName>
        <fullName evidence="4">Bulb-type lectin domain-containing protein</fullName>
    </recommendedName>
</protein>
<organism evidence="2 3">
    <name type="scientific">Aureococcus anophagefferens</name>
    <name type="common">Harmful bloom alga</name>
    <dbReference type="NCBI Taxonomy" id="44056"/>
    <lineage>
        <taxon>Eukaryota</taxon>
        <taxon>Sar</taxon>
        <taxon>Stramenopiles</taxon>
        <taxon>Ochrophyta</taxon>
        <taxon>Pelagophyceae</taxon>
        <taxon>Pelagomonadales</taxon>
        <taxon>Pelagomonadaceae</taxon>
        <taxon>Aureococcus</taxon>
    </lineage>
</organism>
<proteinExistence type="predicted"/>
<sequence length="241" mass="25514">MKQSSLTCSLGNGALHFWAGDTGDHLLRSGTGPFRNVALAPDGHLALVDGTSVVELAYDGGALALNPAGKIQGKVDAGSNRPPTCKKYARFGPGSDRLYLWISSNCDECDEASLPHHLVEYEGRRRWDLARARAFDHLAHVPLWHPRDATRALAQLPGGGCAAIHGETLELVAASPSGRRDRVPLTTVSVYDAATFEPSGYYVPCDGAPPPAPSRPRTRAPSPSPTSGGVALYRLIVPSGS</sequence>
<gene>
    <name evidence="2" type="ORF">SO694_00055296</name>
</gene>
<reference evidence="2 3" key="1">
    <citation type="submission" date="2024-03" db="EMBL/GenBank/DDBJ databases">
        <title>Aureococcus anophagefferens CCMP1851 and Kratosvirus quantuckense: Draft genome of a second virus-susceptible host strain in the model system.</title>
        <authorList>
            <person name="Chase E."/>
            <person name="Truchon A.R."/>
            <person name="Schepens W."/>
            <person name="Wilhelm S.W."/>
        </authorList>
    </citation>
    <scope>NUCLEOTIDE SEQUENCE [LARGE SCALE GENOMIC DNA]</scope>
    <source>
        <strain evidence="2 3">CCMP1851</strain>
    </source>
</reference>
<evidence type="ECO:0000313" key="3">
    <source>
        <dbReference type="Proteomes" id="UP001363151"/>
    </source>
</evidence>
<dbReference type="Proteomes" id="UP001363151">
    <property type="component" value="Unassembled WGS sequence"/>
</dbReference>
<evidence type="ECO:0008006" key="4">
    <source>
        <dbReference type="Google" id="ProtNLM"/>
    </source>
</evidence>
<dbReference type="EMBL" id="JBBJCI010000208">
    <property type="protein sequence ID" value="KAK7240955.1"/>
    <property type="molecule type" value="Genomic_DNA"/>
</dbReference>
<evidence type="ECO:0000313" key="2">
    <source>
        <dbReference type="EMBL" id="KAK7240955.1"/>
    </source>
</evidence>